<sequence length="120" mass="13819">MAAVSMSVALRQALWWRRAVVKAAISVSRVPTRSLSTSTWNLAQDQTQDMQLITVDEKLDITTLTGVPEEHIKTRKVRIFVPARNNMQSGVNNTKKWKMEFDTRERWENPLMGWASTMEL</sequence>
<dbReference type="PANTHER" id="PTHR12219:SF28">
    <property type="entry name" value="NADH DEHYDROGENASE [UBIQUINONE] IRON-SULFUR PROTEIN 4, MITOCHONDRIAL"/>
    <property type="match status" value="1"/>
</dbReference>
<evidence type="ECO:0000256" key="13">
    <source>
        <dbReference type="ARBA" id="ARBA00032105"/>
    </source>
</evidence>
<organism evidence="16 17">
    <name type="scientific">Carlito syrichta</name>
    <name type="common">Philippine tarsier</name>
    <name type="synonym">Tarsius syrichta</name>
    <dbReference type="NCBI Taxonomy" id="1868482"/>
    <lineage>
        <taxon>Eukaryota</taxon>
        <taxon>Metazoa</taxon>
        <taxon>Chordata</taxon>
        <taxon>Craniata</taxon>
        <taxon>Vertebrata</taxon>
        <taxon>Euteleostomi</taxon>
        <taxon>Mammalia</taxon>
        <taxon>Eutheria</taxon>
        <taxon>Euarchontoglires</taxon>
        <taxon>Primates</taxon>
        <taxon>Haplorrhini</taxon>
        <taxon>Tarsiiformes</taxon>
        <taxon>Tarsiidae</taxon>
        <taxon>Carlito</taxon>
    </lineage>
</organism>
<comment type="function">
    <text evidence="1 15">Accessory subunit of the mitochondrial membrane respiratory chain NADH dehydrogenase (Complex I), that is believed not to be involved in catalysis. Complex I functions in the transfer of electrons from NADH to the respiratory chain. The immediate electron acceptor for the enzyme is believed to be ubiquinone.</text>
</comment>
<keyword evidence="11 15" id="KW-0472">Membrane</keyword>
<dbReference type="AlphaFoldDB" id="A0A3Q0DYX3"/>
<dbReference type="Proteomes" id="UP000189704">
    <property type="component" value="Unplaced"/>
</dbReference>
<evidence type="ECO:0000256" key="7">
    <source>
        <dbReference type="ARBA" id="ARBA00022792"/>
    </source>
</evidence>
<dbReference type="InterPro" id="IPR006885">
    <property type="entry name" value="NADH_UbQ_FeS_4_mit-like"/>
</dbReference>
<evidence type="ECO:0000256" key="11">
    <source>
        <dbReference type="ARBA" id="ARBA00023136"/>
    </source>
</evidence>
<evidence type="ECO:0000256" key="1">
    <source>
        <dbReference type="ARBA" id="ARBA00003195"/>
    </source>
</evidence>
<accession>A0A3Q0DYX3</accession>
<evidence type="ECO:0000313" key="17">
    <source>
        <dbReference type="RefSeq" id="XP_021566933.1"/>
    </source>
</evidence>
<dbReference type="FunFam" id="3.30.160.190:FF:000003">
    <property type="entry name" value="NADH dehydrogenase [ubiquinone] iron-sulfur protein 4, mitochondrial"/>
    <property type="match status" value="1"/>
</dbReference>
<evidence type="ECO:0000256" key="14">
    <source>
        <dbReference type="ARBA" id="ARBA00047103"/>
    </source>
</evidence>
<keyword evidence="10 15" id="KW-0496">Mitochondrion</keyword>
<evidence type="ECO:0000256" key="6">
    <source>
        <dbReference type="ARBA" id="ARBA00022660"/>
    </source>
</evidence>
<dbReference type="Pfam" id="PF04800">
    <property type="entry name" value="NDUS4"/>
    <property type="match status" value="1"/>
</dbReference>
<evidence type="ECO:0000313" key="16">
    <source>
        <dbReference type="Proteomes" id="UP000189704"/>
    </source>
</evidence>
<evidence type="ECO:0000256" key="2">
    <source>
        <dbReference type="ARBA" id="ARBA00004443"/>
    </source>
</evidence>
<dbReference type="InterPro" id="IPR038532">
    <property type="entry name" value="NDUFS4-like_sf"/>
</dbReference>
<evidence type="ECO:0000256" key="12">
    <source>
        <dbReference type="ARBA" id="ARBA00029642"/>
    </source>
</evidence>
<dbReference type="CTD" id="4724"/>
<dbReference type="GO" id="GO:0005743">
    <property type="term" value="C:mitochondrial inner membrane"/>
    <property type="evidence" value="ECO:0007669"/>
    <property type="project" value="UniProtKB-SubCell"/>
</dbReference>
<keyword evidence="7 15" id="KW-0999">Mitochondrion inner membrane</keyword>
<dbReference type="RefSeq" id="XP_021566933.1">
    <property type="nucleotide sequence ID" value="XM_021711258.1"/>
</dbReference>
<dbReference type="PANTHER" id="PTHR12219">
    <property type="entry name" value="NADH-UBIQUINONE OXIDOREDUCTASE"/>
    <property type="match status" value="1"/>
</dbReference>
<proteinExistence type="inferred from homology"/>
<reference evidence="17" key="1">
    <citation type="submission" date="2025-08" db="UniProtKB">
        <authorList>
            <consortium name="RefSeq"/>
        </authorList>
    </citation>
    <scope>IDENTIFICATION</scope>
</reference>
<keyword evidence="5 15" id="KW-0813">Transport</keyword>
<keyword evidence="9 15" id="KW-0249">Electron transport</keyword>
<evidence type="ECO:0000256" key="10">
    <source>
        <dbReference type="ARBA" id="ARBA00023128"/>
    </source>
</evidence>
<evidence type="ECO:0000256" key="3">
    <source>
        <dbReference type="ARBA" id="ARBA00005882"/>
    </source>
</evidence>
<dbReference type="GO" id="GO:0022900">
    <property type="term" value="P:electron transport chain"/>
    <property type="evidence" value="ECO:0007669"/>
    <property type="project" value="InterPro"/>
</dbReference>
<keyword evidence="6 15" id="KW-0679">Respiratory chain</keyword>
<evidence type="ECO:0000256" key="15">
    <source>
        <dbReference type="RuleBase" id="RU367010"/>
    </source>
</evidence>
<evidence type="ECO:0000256" key="5">
    <source>
        <dbReference type="ARBA" id="ARBA00022448"/>
    </source>
</evidence>
<gene>
    <name evidence="17" type="primary">NDUFS4</name>
</gene>
<evidence type="ECO:0000256" key="8">
    <source>
        <dbReference type="ARBA" id="ARBA00022946"/>
    </source>
</evidence>
<protein>
    <recommendedName>
        <fullName evidence="4 15">NADH dehydrogenase [ubiquinone] iron-sulfur protein 4, mitochondrial</fullName>
    </recommendedName>
    <alternativeName>
        <fullName evidence="13 15">Complex I-18 kDa</fullName>
    </alternativeName>
    <alternativeName>
        <fullName evidence="12 15">NADH-ubiquinone oxidoreductase 18 kDa subunit</fullName>
    </alternativeName>
</protein>
<dbReference type="Gene3D" id="3.30.160.190">
    <property type="entry name" value="atu1810 like domain"/>
    <property type="match status" value="1"/>
</dbReference>
<dbReference type="GeneID" id="103258126"/>
<comment type="subunit">
    <text evidence="14">Mammalian complex I is composed of 45 different subunits. This is a component of the iron-sulfur (IP) fragment of the enzyme. Interacts with BCAP31 and TOMM40; the interaction mediates its translocation to the mitochondria; the interaction with BCAP31 is direct.</text>
</comment>
<comment type="subunit">
    <text evidence="15">This is a component of the iron-sulfur (IP) fragment of the enzyme.</text>
</comment>
<evidence type="ECO:0000256" key="4">
    <source>
        <dbReference type="ARBA" id="ARBA00015796"/>
    </source>
</evidence>
<keyword evidence="8 15" id="KW-0809">Transit peptide</keyword>
<evidence type="ECO:0000256" key="9">
    <source>
        <dbReference type="ARBA" id="ARBA00022982"/>
    </source>
</evidence>
<keyword evidence="16" id="KW-1185">Reference proteome</keyword>
<comment type="similarity">
    <text evidence="3 15">Belongs to the complex I NDUFS4 subunit family.</text>
</comment>
<comment type="subcellular location">
    <subcellularLocation>
        <location evidence="2 15">Mitochondrion inner membrane</location>
        <topology evidence="2 15">Peripheral membrane protein</topology>
        <orientation evidence="2 15">Matrix side</orientation>
    </subcellularLocation>
</comment>
<name>A0A3Q0DYX3_CARSF</name>